<dbReference type="EMBL" id="CP042817">
    <property type="protein sequence ID" value="QEJ99353.1"/>
    <property type="molecule type" value="Genomic_DNA"/>
</dbReference>
<keyword evidence="1" id="KW-1133">Transmembrane helix</keyword>
<accession>A0A0B7GZ67</accession>
<feature type="transmembrane region" description="Helical" evidence="1">
    <location>
        <begin position="82"/>
        <end position="102"/>
    </location>
</feature>
<dbReference type="Pfam" id="PF19700">
    <property type="entry name" value="DUF6198"/>
    <property type="match status" value="1"/>
</dbReference>
<dbReference type="OrthoDB" id="87655at2"/>
<keyword evidence="1" id="KW-0812">Transmembrane</keyword>
<reference evidence="4" key="2">
    <citation type="submission" date="2015-01" db="EMBL/GenBank/DDBJ databases">
        <authorList>
            <person name="Manzoor Shahid"/>
            <person name="Zubair Saima"/>
        </authorList>
    </citation>
    <scope>NUCLEOTIDE SEQUENCE [LARGE SCALE GENOMIC DNA]</scope>
    <source>
        <strain evidence="4">V1</strain>
    </source>
</reference>
<dbReference type="Proteomes" id="UP000323594">
    <property type="component" value="Chromosome"/>
</dbReference>
<evidence type="ECO:0000313" key="2">
    <source>
        <dbReference type="EMBL" id="CEM62927.1"/>
    </source>
</evidence>
<evidence type="ECO:0000313" key="3">
    <source>
        <dbReference type="EMBL" id="QEJ99353.1"/>
    </source>
</evidence>
<evidence type="ECO:0000313" key="5">
    <source>
        <dbReference type="Proteomes" id="UP000323594"/>
    </source>
</evidence>
<evidence type="ECO:0000256" key="1">
    <source>
        <dbReference type="SAM" id="Phobius"/>
    </source>
</evidence>
<reference evidence="3 5" key="3">
    <citation type="submission" date="2019-08" db="EMBL/GenBank/DDBJ databases">
        <authorList>
            <person name="Kuhnert P."/>
        </authorList>
    </citation>
    <scope>NUCLEOTIDE SEQUENCE [LARGE SCALE GENOMIC DNA]</scope>
    <source>
        <strain evidence="3 5">B36.5</strain>
    </source>
</reference>
<reference evidence="2" key="1">
    <citation type="submission" date="2015-01" db="EMBL/GenBank/DDBJ databases">
        <authorList>
            <person name="Xiang T."/>
            <person name="Song Y."/>
            <person name="Huang L."/>
            <person name="Wang B."/>
            <person name="Wu P."/>
        </authorList>
    </citation>
    <scope>NUCLEOTIDE SEQUENCE [LARGE SCALE GENOMIC DNA]</scope>
    <source>
        <strain evidence="2">V1</strain>
    </source>
</reference>
<organism evidence="2 4">
    <name type="scientific">Treponema phagedenis</name>
    <dbReference type="NCBI Taxonomy" id="162"/>
    <lineage>
        <taxon>Bacteria</taxon>
        <taxon>Pseudomonadati</taxon>
        <taxon>Spirochaetota</taxon>
        <taxon>Spirochaetia</taxon>
        <taxon>Spirochaetales</taxon>
        <taxon>Treponemataceae</taxon>
        <taxon>Treponema</taxon>
    </lineage>
</organism>
<dbReference type="PANTHER" id="PTHR40078:SF1">
    <property type="entry name" value="INTEGRAL MEMBRANE PROTEIN"/>
    <property type="match status" value="1"/>
</dbReference>
<feature type="transmembrane region" description="Helical" evidence="1">
    <location>
        <begin position="108"/>
        <end position="137"/>
    </location>
</feature>
<sequence length="216" mass="23623">MKNITLRYFYFILGLAINAFGIAFITKSALGTSPISSVPYVLSLRFTAISFGMFTFIMNMIFILLQIVLLRKNFEPIQFLQIVVNVAFSWFIDIAMTALSFLNPQQSILQLVFLLIGCAILAMGICIEVAANTVLIPGEGIVKAIFTVLKAKFGTIKIFFDVSLIVISVILSFVFFGKLNGLGLGTIISAVAVGKIVNIINHSVPFIEKIKNLSAA</sequence>
<keyword evidence="1" id="KW-0472">Membrane</keyword>
<evidence type="ECO:0000313" key="4">
    <source>
        <dbReference type="Proteomes" id="UP000042527"/>
    </source>
</evidence>
<dbReference type="PANTHER" id="PTHR40078">
    <property type="entry name" value="INTEGRAL MEMBRANE PROTEIN-RELATED"/>
    <property type="match status" value="1"/>
</dbReference>
<dbReference type="GeneID" id="57754481"/>
<feature type="transmembrane region" description="Helical" evidence="1">
    <location>
        <begin position="182"/>
        <end position="201"/>
    </location>
</feature>
<dbReference type="RefSeq" id="WP_024752726.1">
    <property type="nucleotide sequence ID" value="NZ_CDNC01000046.1"/>
</dbReference>
<feature type="transmembrane region" description="Helical" evidence="1">
    <location>
        <begin position="158"/>
        <end position="176"/>
    </location>
</feature>
<feature type="transmembrane region" description="Helical" evidence="1">
    <location>
        <begin position="46"/>
        <end position="70"/>
    </location>
</feature>
<dbReference type="AlphaFoldDB" id="A0A0B7GZ67"/>
<protein>
    <submittedName>
        <fullName evidence="3">YitT family protein</fullName>
    </submittedName>
</protein>
<feature type="transmembrane region" description="Helical" evidence="1">
    <location>
        <begin position="7"/>
        <end position="26"/>
    </location>
</feature>
<dbReference type="Proteomes" id="UP000042527">
    <property type="component" value="Unassembled WGS sequence"/>
</dbReference>
<gene>
    <name evidence="3" type="ORF">FUT82_16065</name>
    <name evidence="2" type="ORF">TPHV1_500037</name>
</gene>
<keyword evidence="4" id="KW-1185">Reference proteome</keyword>
<dbReference type="InterPro" id="IPR038750">
    <property type="entry name" value="YczE/YyaS-like"/>
</dbReference>
<proteinExistence type="predicted"/>
<name>A0A0B7GZ67_TREPH</name>
<dbReference type="EMBL" id="CDNC01000046">
    <property type="protein sequence ID" value="CEM62927.1"/>
    <property type="molecule type" value="Genomic_DNA"/>
</dbReference>